<dbReference type="AlphaFoldDB" id="A0A545U8U8"/>
<evidence type="ECO:0000256" key="1">
    <source>
        <dbReference type="ARBA" id="ARBA00004613"/>
    </source>
</evidence>
<dbReference type="PANTHER" id="PTHR32305">
    <property type="match status" value="1"/>
</dbReference>
<dbReference type="SUPFAM" id="SSF69279">
    <property type="entry name" value="Phage tail proteins"/>
    <property type="match status" value="2"/>
</dbReference>
<dbReference type="PANTHER" id="PTHR32305:SF15">
    <property type="entry name" value="PROTEIN RHSA-RELATED"/>
    <property type="match status" value="1"/>
</dbReference>
<dbReference type="InterPro" id="IPR006533">
    <property type="entry name" value="T6SS_Vgr_RhsGE"/>
</dbReference>
<feature type="region of interest" description="Disordered" evidence="4">
    <location>
        <begin position="444"/>
        <end position="474"/>
    </location>
</feature>
<dbReference type="Gene3D" id="3.55.50.10">
    <property type="entry name" value="Baseplate protein-like domains"/>
    <property type="match status" value="1"/>
</dbReference>
<dbReference type="GO" id="GO:0005576">
    <property type="term" value="C:extracellular region"/>
    <property type="evidence" value="ECO:0007669"/>
    <property type="project" value="UniProtKB-SubCell"/>
</dbReference>
<comment type="caution">
    <text evidence="7">The sequence shown here is derived from an EMBL/GenBank/DDBJ whole genome shotgun (WGS) entry which is preliminary data.</text>
</comment>
<dbReference type="InterPro" id="IPR006531">
    <property type="entry name" value="Gp5/Vgr_OB"/>
</dbReference>
<keyword evidence="3" id="KW-0964">Secreted</keyword>
<dbReference type="InterPro" id="IPR050708">
    <property type="entry name" value="T6SS_VgrG/RHS"/>
</dbReference>
<dbReference type="InterPro" id="IPR037026">
    <property type="entry name" value="Vgr_OB-fold_dom_sf"/>
</dbReference>
<dbReference type="NCBIfam" id="TIGR03361">
    <property type="entry name" value="VI_Rhs_Vgr"/>
    <property type="match status" value="1"/>
</dbReference>
<sequence>MSDFTQDGRFIAIETPLGKDELLLTAFEGVETISSSFQFQLSAYSSNLEITPESLVGKRITVKIQNEQGRVFNGFVNQFSFGETKSGFREYYLTMVPWLWFLGKTESRRIFQNKNCKDIVSQVFNQLGFSDFDFRAAGGKPREYCVQYGESDLDFVLRLLEEEGYACFFNHEASKHTLVIVDKANAYAECSETCLTYSKGSTPDSEIQKWRHVYEFRKGGWALNDYNFKEPSKSLLAETNSKSKFANNDKFKHYSYSDLYDFGSGSDLVKIRMDAEEARINTVEGQSNCSSFYAGGFFKLDKHDAKSEKGSYLLLAVHHRATDSSYHTGQSGKEEYVNTFKCMPLDVHFRPLQTHHRPVMKGPQSAIVTGPAGEEIFIDEFGRIKVQFIWDREGKNDDNSSCFLRVMQSWAGKGWGASFIPRIGHEVIVTFLDGDPDRPIVSGTVYNGNNKPPYSSKTQSGIKTHSTKGGSASNYNELRFEDKKDAEQIYIHAEKDLDTMVENNETLTIDNDRTKHVKHDENSKIDNNRNKTVGKNQTENIGENKSIEVGKNHNEKIGKNATIDVAENQSESVGKNIDITIAENHTESVGKNMTISVEKDLKESVNGKYTETVTKEYGLQAKTITMQAEDQITLKTGSAQIVMKKNGDITISGKNINVKGSGNIVLKGSKVSSN</sequence>
<comment type="subcellular location">
    <subcellularLocation>
        <location evidence="1">Secreted</location>
    </subcellularLocation>
</comment>
<keyword evidence="8" id="KW-1185">Reference proteome</keyword>
<name>A0A545U8U8_9GAMM</name>
<dbReference type="Pfam" id="PF04717">
    <property type="entry name" value="Phage_base_V"/>
    <property type="match status" value="1"/>
</dbReference>
<protein>
    <submittedName>
        <fullName evidence="7">Type VI secretion system tip protein VgrG</fullName>
    </submittedName>
</protein>
<dbReference type="Pfam" id="PF22178">
    <property type="entry name" value="Gp5_trimer_C"/>
    <property type="match status" value="1"/>
</dbReference>
<dbReference type="RefSeq" id="WP_142932811.1">
    <property type="nucleotide sequence ID" value="NZ_ML660167.1"/>
</dbReference>
<dbReference type="Gene3D" id="4.10.220.110">
    <property type="match status" value="1"/>
</dbReference>
<reference evidence="7 8" key="1">
    <citation type="submission" date="2019-07" db="EMBL/GenBank/DDBJ databases">
        <title>Draft genome for Aliikangiella sp. M105.</title>
        <authorList>
            <person name="Wang G."/>
        </authorList>
    </citation>
    <scope>NUCLEOTIDE SEQUENCE [LARGE SCALE GENOMIC DNA]</scope>
    <source>
        <strain evidence="7 8">M105</strain>
    </source>
</reference>
<dbReference type="Gene3D" id="2.30.110.50">
    <property type="match status" value="1"/>
</dbReference>
<evidence type="ECO:0000313" key="8">
    <source>
        <dbReference type="Proteomes" id="UP000315439"/>
    </source>
</evidence>
<dbReference type="SUPFAM" id="SSF69349">
    <property type="entry name" value="Phage fibre proteins"/>
    <property type="match status" value="1"/>
</dbReference>
<evidence type="ECO:0000259" key="5">
    <source>
        <dbReference type="Pfam" id="PF04717"/>
    </source>
</evidence>
<feature type="domain" description="Gp5/Type VI secretion system Vgr C-terminal trimerisation" evidence="6">
    <location>
        <begin position="460"/>
        <end position="573"/>
    </location>
</feature>
<dbReference type="InterPro" id="IPR017847">
    <property type="entry name" value="T6SS_RhsGE_Vgr_subset"/>
</dbReference>
<evidence type="ECO:0000256" key="4">
    <source>
        <dbReference type="SAM" id="MobiDB-lite"/>
    </source>
</evidence>
<feature type="compositionally biased region" description="Basic and acidic residues" evidence="4">
    <location>
        <begin position="517"/>
        <end position="529"/>
    </location>
</feature>
<dbReference type="InterPro" id="IPR054030">
    <property type="entry name" value="Gp5_Vgr_C"/>
</dbReference>
<evidence type="ECO:0000259" key="6">
    <source>
        <dbReference type="Pfam" id="PF22178"/>
    </source>
</evidence>
<comment type="similarity">
    <text evidence="2">Belongs to the VgrG protein family.</text>
</comment>
<proteinExistence type="inferred from homology"/>
<evidence type="ECO:0000256" key="2">
    <source>
        <dbReference type="ARBA" id="ARBA00005558"/>
    </source>
</evidence>
<dbReference type="Proteomes" id="UP000315439">
    <property type="component" value="Unassembled WGS sequence"/>
</dbReference>
<gene>
    <name evidence="7" type="primary">tssI</name>
    <name evidence="7" type="ORF">FLL46_18385</name>
</gene>
<dbReference type="OrthoDB" id="9762420at2"/>
<dbReference type="NCBIfam" id="TIGR01646">
    <property type="entry name" value="vgr_GE"/>
    <property type="match status" value="1"/>
</dbReference>
<dbReference type="SUPFAM" id="SSF69255">
    <property type="entry name" value="gp5 N-terminal domain-like"/>
    <property type="match status" value="1"/>
</dbReference>
<dbReference type="EMBL" id="VIKS01000011">
    <property type="protein sequence ID" value="TQV85892.1"/>
    <property type="molecule type" value="Genomic_DNA"/>
</dbReference>
<feature type="region of interest" description="Disordered" evidence="4">
    <location>
        <begin position="517"/>
        <end position="536"/>
    </location>
</feature>
<feature type="domain" description="Gp5/Type VI secretion system Vgr protein OB-fold" evidence="5">
    <location>
        <begin position="381"/>
        <end position="446"/>
    </location>
</feature>
<organism evidence="7 8">
    <name type="scientific">Aliikangiella coralliicola</name>
    <dbReference type="NCBI Taxonomy" id="2592383"/>
    <lineage>
        <taxon>Bacteria</taxon>
        <taxon>Pseudomonadati</taxon>
        <taxon>Pseudomonadota</taxon>
        <taxon>Gammaproteobacteria</taxon>
        <taxon>Oceanospirillales</taxon>
        <taxon>Pleioneaceae</taxon>
        <taxon>Aliikangiella</taxon>
    </lineage>
</organism>
<evidence type="ECO:0000313" key="7">
    <source>
        <dbReference type="EMBL" id="TQV85892.1"/>
    </source>
</evidence>
<dbReference type="Pfam" id="PF05954">
    <property type="entry name" value="Phage_GPD"/>
    <property type="match status" value="1"/>
</dbReference>
<dbReference type="Gene3D" id="2.40.50.230">
    <property type="entry name" value="Gp5 N-terminal domain"/>
    <property type="match status" value="1"/>
</dbReference>
<accession>A0A545U8U8</accession>
<evidence type="ECO:0000256" key="3">
    <source>
        <dbReference type="ARBA" id="ARBA00022525"/>
    </source>
</evidence>